<dbReference type="OrthoDB" id="5526674at2"/>
<dbReference type="RefSeq" id="WP_146961630.1">
    <property type="nucleotide sequence ID" value="NZ_CP042467.1"/>
</dbReference>
<dbReference type="EMBL" id="CP042467">
    <property type="protein sequence ID" value="QED28842.1"/>
    <property type="molecule type" value="Genomic_DNA"/>
</dbReference>
<dbReference type="Proteomes" id="UP000321595">
    <property type="component" value="Chromosome"/>
</dbReference>
<evidence type="ECO:0000313" key="2">
    <source>
        <dbReference type="Proteomes" id="UP000321595"/>
    </source>
</evidence>
<organism evidence="1 2">
    <name type="scientific">Microvenator marinus</name>
    <dbReference type="NCBI Taxonomy" id="2600177"/>
    <lineage>
        <taxon>Bacteria</taxon>
        <taxon>Deltaproteobacteria</taxon>
        <taxon>Bradymonadales</taxon>
        <taxon>Microvenatoraceae</taxon>
        <taxon>Microvenator</taxon>
    </lineage>
</organism>
<evidence type="ECO:0000313" key="1">
    <source>
        <dbReference type="EMBL" id="QED28842.1"/>
    </source>
</evidence>
<sequence length="93" mass="10698">MKVTIEELRTLSLSLFEALESEIGNEEIEVEWPLYWDVPNIQRYNAYAEPTDLTLGNLEEDWEAVNRMADGTDAPVRYGLVWLASVFRYVGGK</sequence>
<name>A0A5B8XSA8_9DELT</name>
<keyword evidence="2" id="KW-1185">Reference proteome</keyword>
<reference evidence="1 2" key="1">
    <citation type="submission" date="2019-08" db="EMBL/GenBank/DDBJ databases">
        <authorList>
            <person name="Liang Q."/>
        </authorList>
    </citation>
    <scope>NUCLEOTIDE SEQUENCE [LARGE SCALE GENOMIC DNA]</scope>
    <source>
        <strain evidence="1 2">V1718</strain>
    </source>
</reference>
<gene>
    <name evidence="1" type="ORF">FRD01_16665</name>
</gene>
<dbReference type="AlphaFoldDB" id="A0A5B8XSA8"/>
<dbReference type="KEGG" id="bbae:FRD01_16665"/>
<protein>
    <submittedName>
        <fullName evidence="1">Uncharacterized protein</fullName>
    </submittedName>
</protein>
<proteinExistence type="predicted"/>
<accession>A0A5B8XSA8</accession>